<accession>A0A563EVB5</accession>
<proteinExistence type="predicted"/>
<evidence type="ECO:0000313" key="3">
    <source>
        <dbReference type="Proteomes" id="UP000316639"/>
    </source>
</evidence>
<keyword evidence="3" id="KW-1185">Reference proteome</keyword>
<comment type="caution">
    <text evidence="2">The sequence shown here is derived from an EMBL/GenBank/DDBJ whole genome shotgun (WGS) entry which is preliminary data.</text>
</comment>
<feature type="domain" description="Butirosin biosynthesis protein H N-terminal" evidence="1">
    <location>
        <begin position="55"/>
        <end position="177"/>
    </location>
</feature>
<dbReference type="RefSeq" id="WP_146352257.1">
    <property type="nucleotide sequence ID" value="NZ_VOBR01000008.1"/>
</dbReference>
<dbReference type="OrthoDB" id="3837807at2"/>
<dbReference type="Proteomes" id="UP000316639">
    <property type="component" value="Unassembled WGS sequence"/>
</dbReference>
<gene>
    <name evidence="2" type="ORF">FKR81_14870</name>
</gene>
<evidence type="ECO:0000259" key="1">
    <source>
        <dbReference type="Pfam" id="PF14399"/>
    </source>
</evidence>
<dbReference type="Pfam" id="PF14399">
    <property type="entry name" value="BtrH_N"/>
    <property type="match status" value="1"/>
</dbReference>
<sequence length="396" mass="43169">MSVRERHTMTEQKSLKRLVRSRMERTGESYTTARRHVLANAPRSAGGGLMHDSALLRNALGDGWSEAMLAGLAGGIGFMYFVFEYKELKAPTMTIVARHHPDPFIPAALRNAGIEHQVTTTGSVRKAEKALREATGTVICTVDRTKLPWHGLTGEWGPEPYPVGVQGLDGDTVLVDDECLQPNPLPLADFLAAWGKKHEMITIGAATGKPDVRTAVSTTVAHLTGPVLGNNFDVNFGFSGMRKLAAEMRDVKGKKGWSQRWATPGAEFFVLRRLHDCLEVEYTAPSATRQLYADFLREAGLPGVTEFEAAGRIWSDVAARSIGAMPVLQEYEQLVTERMRLMISGGAAVADEVRALGSRMSGLAERATPVQAGLYVELADLVDEARELEEKAVGQL</sequence>
<dbReference type="EMBL" id="VOBR01000008">
    <property type="protein sequence ID" value="TWP51488.1"/>
    <property type="molecule type" value="Genomic_DNA"/>
</dbReference>
<reference evidence="2 3" key="1">
    <citation type="submission" date="2019-07" db="EMBL/GenBank/DDBJ databases">
        <title>Lentzea xizangensis sp. nov., isolated from Qinghai-Tibetan Plateau Soils.</title>
        <authorList>
            <person name="Huang J."/>
        </authorList>
    </citation>
    <scope>NUCLEOTIDE SEQUENCE [LARGE SCALE GENOMIC DNA]</scope>
    <source>
        <strain evidence="2 3">FXJ1.1311</strain>
    </source>
</reference>
<organism evidence="2 3">
    <name type="scientific">Lentzea tibetensis</name>
    <dbReference type="NCBI Taxonomy" id="2591470"/>
    <lineage>
        <taxon>Bacteria</taxon>
        <taxon>Bacillati</taxon>
        <taxon>Actinomycetota</taxon>
        <taxon>Actinomycetes</taxon>
        <taxon>Pseudonocardiales</taxon>
        <taxon>Pseudonocardiaceae</taxon>
        <taxon>Lentzea</taxon>
    </lineage>
</organism>
<name>A0A563EVB5_9PSEU</name>
<dbReference type="AlphaFoldDB" id="A0A563EVB5"/>
<protein>
    <recommendedName>
        <fullName evidence="1">Butirosin biosynthesis protein H N-terminal domain-containing protein</fullName>
    </recommendedName>
</protein>
<dbReference type="InterPro" id="IPR026935">
    <property type="entry name" value="BtrH_N"/>
</dbReference>
<evidence type="ECO:0000313" key="2">
    <source>
        <dbReference type="EMBL" id="TWP51488.1"/>
    </source>
</evidence>